<evidence type="ECO:0000313" key="3">
    <source>
        <dbReference type="EMBL" id="RCX09801.1"/>
    </source>
</evidence>
<accession>A0A369AKV1</accession>
<dbReference type="OrthoDB" id="13288at2"/>
<dbReference type="GO" id="GO:0003676">
    <property type="term" value="F:nucleic acid binding"/>
    <property type="evidence" value="ECO:0007669"/>
    <property type="project" value="InterPro"/>
</dbReference>
<comment type="caution">
    <text evidence="3">The sequence shown here is derived from an EMBL/GenBank/DDBJ whole genome shotgun (WGS) entry which is preliminary data.</text>
</comment>
<dbReference type="Pfam" id="PF10108">
    <property type="entry name" value="DNA_pol_B_exo2"/>
    <property type="match status" value="1"/>
</dbReference>
<dbReference type="EMBL" id="QPJU01000004">
    <property type="protein sequence ID" value="RCX09801.1"/>
    <property type="molecule type" value="Genomic_DNA"/>
</dbReference>
<feature type="domain" description="Predicted 3'-5' exonuclease PolB-like" evidence="2">
    <location>
        <begin position="121"/>
        <end position="223"/>
    </location>
</feature>
<sequence length="243" mass="26597">MTILHIDLETVPSQHPDAREQARQSVRPPGTLKREDSIATWWAESGPAAVEDAYRRQALDPAAGEVCCVGFALDDADAVAVVRTLEESERDFLLRALKAINALLEARRPDPSDPAAPWFDGVRPHLVGHNIGGFDLPFLRARLWVSRIKLPGWMPGPLARVGRDYGDTMVLFAGLRDKISLDRLCRALGVASPKADGTTGAAVLDLWLAGRHTEIAEYCARDVQAVRSAWRVMTGEGCEPWAA</sequence>
<dbReference type="AlphaFoldDB" id="A0A369AKV1"/>
<evidence type="ECO:0000259" key="2">
    <source>
        <dbReference type="Pfam" id="PF10108"/>
    </source>
</evidence>
<dbReference type="Gene3D" id="3.30.420.10">
    <property type="entry name" value="Ribonuclease H-like superfamily/Ribonuclease H"/>
    <property type="match status" value="1"/>
</dbReference>
<feature type="region of interest" description="Disordered" evidence="1">
    <location>
        <begin position="1"/>
        <end position="32"/>
    </location>
</feature>
<dbReference type="Proteomes" id="UP000252174">
    <property type="component" value="Unassembled WGS sequence"/>
</dbReference>
<protein>
    <recommendedName>
        <fullName evidence="2">Predicted 3'-5' exonuclease PolB-like domain-containing protein</fullName>
    </recommendedName>
</protein>
<dbReference type="InterPro" id="IPR019288">
    <property type="entry name" value="3'-5'_exonuclease_PolB-like"/>
</dbReference>
<dbReference type="InterPro" id="IPR012337">
    <property type="entry name" value="RNaseH-like_sf"/>
</dbReference>
<proteinExistence type="predicted"/>
<reference evidence="3 4" key="1">
    <citation type="submission" date="2018-07" db="EMBL/GenBank/DDBJ databases">
        <title>Genomic Encyclopedia of Type Strains, Phase IV (KMG-IV): sequencing the most valuable type-strain genomes for metagenomic binning, comparative biology and taxonomic classification.</title>
        <authorList>
            <person name="Goeker M."/>
        </authorList>
    </citation>
    <scope>NUCLEOTIDE SEQUENCE [LARGE SCALE GENOMIC DNA]</scope>
    <source>
        <strain evidence="3 4">DSM 100911</strain>
    </source>
</reference>
<gene>
    <name evidence="3" type="ORF">DFR45_104169</name>
</gene>
<dbReference type="InterPro" id="IPR036397">
    <property type="entry name" value="RNaseH_sf"/>
</dbReference>
<evidence type="ECO:0000313" key="4">
    <source>
        <dbReference type="Proteomes" id="UP000252174"/>
    </source>
</evidence>
<dbReference type="SUPFAM" id="SSF53098">
    <property type="entry name" value="Ribonuclease H-like"/>
    <property type="match status" value="1"/>
</dbReference>
<evidence type="ECO:0000256" key="1">
    <source>
        <dbReference type="SAM" id="MobiDB-lite"/>
    </source>
</evidence>
<name>A0A369AKV1_9BURK</name>
<keyword evidence="4" id="KW-1185">Reference proteome</keyword>
<dbReference type="RefSeq" id="WP_114483175.1">
    <property type="nucleotide sequence ID" value="NZ_QPJU01000004.1"/>
</dbReference>
<organism evidence="3 4">
    <name type="scientific">Extensimonas vulgaris</name>
    <dbReference type="NCBI Taxonomy" id="1031594"/>
    <lineage>
        <taxon>Bacteria</taxon>
        <taxon>Pseudomonadati</taxon>
        <taxon>Pseudomonadota</taxon>
        <taxon>Betaproteobacteria</taxon>
        <taxon>Burkholderiales</taxon>
        <taxon>Comamonadaceae</taxon>
        <taxon>Extensimonas</taxon>
    </lineage>
</organism>